<feature type="transmembrane region" description="Helical" evidence="7">
    <location>
        <begin position="103"/>
        <end position="126"/>
    </location>
</feature>
<keyword evidence="5 7" id="KW-0472">Membrane</keyword>
<dbReference type="Pfam" id="PF00924">
    <property type="entry name" value="MS_channel_2nd"/>
    <property type="match status" value="1"/>
</dbReference>
<keyword evidence="4 7" id="KW-1133">Transmembrane helix</keyword>
<accession>Q4N2W4</accession>
<dbReference type="Gene3D" id="2.30.30.60">
    <property type="match status" value="1"/>
</dbReference>
<dbReference type="GeneID" id="3500838"/>
<dbReference type="PANTHER" id="PTHR31618:SF1">
    <property type="entry name" value="EF-HAND DOMAIN-CONTAINING PROTEIN"/>
    <property type="match status" value="1"/>
</dbReference>
<keyword evidence="10" id="KW-1185">Reference proteome</keyword>
<gene>
    <name evidence="9" type="ordered locus">TP04_0228</name>
</gene>
<evidence type="ECO:0000256" key="3">
    <source>
        <dbReference type="ARBA" id="ARBA00022692"/>
    </source>
</evidence>
<evidence type="ECO:0000256" key="5">
    <source>
        <dbReference type="ARBA" id="ARBA00023136"/>
    </source>
</evidence>
<evidence type="ECO:0000259" key="8">
    <source>
        <dbReference type="Pfam" id="PF00924"/>
    </source>
</evidence>
<feature type="region of interest" description="Disordered" evidence="6">
    <location>
        <begin position="505"/>
        <end position="541"/>
    </location>
</feature>
<feature type="transmembrane region" description="Helical" evidence="7">
    <location>
        <begin position="230"/>
        <end position="255"/>
    </location>
</feature>
<evidence type="ECO:0000256" key="2">
    <source>
        <dbReference type="ARBA" id="ARBA00008017"/>
    </source>
</evidence>
<dbReference type="EMBL" id="AAGK01000004">
    <property type="protein sequence ID" value="EAN31580.1"/>
    <property type="molecule type" value="Genomic_DNA"/>
</dbReference>
<dbReference type="InterPro" id="IPR006685">
    <property type="entry name" value="MscS_channel_2nd"/>
</dbReference>
<sequence>MEEKKPQAENTEGSSSDYFEKSIAEHDQKTFTHFDYPFQEEEDTDRSNRFSKLGKPFRFIFPDKYPLSWFGFHLLLIGTFFFFNCNTPDKENINMVLGSEHALGGLVSMIFIFSANAIIHIAFMFLRFLYTFFICFIHNLTNNEHRYLLVNCILDRLCSRNPLSFALLNMLDPTLFYTIFASFQSMLWQVLIYRDPNNDSLYYINAFKNTEFGDIFVFDKSSMVWISYGVYLYVILSIRCLLLSVITFLFELGFLMSSNDSMKKYLDLYTRIRRFNILWISYSLTKPNLMDLIESLNKYSRFEEMGDFTRKKRNEKLENVFKDRALEVLKDHNMTSGHFQKTARSLDLPTHVTESLINSSSNSRLKNWMLAYYVTKTSPCISLLHQDVVLKNENMINKVSEVLFDQIYATTNDYKDEDKMDSETMDINYTALVNSDSCPARDDPKKKVDINITNIEEIPAAIINTAIDLTANTAKEVKDTAKEMMGLKEEAPGLTRNELKERISQEIKKRKSSTEPPQEEELRPSGSEVINIGTPTSMVEQPKRRSTFASKFFTKEFKGFKKKERTTSVSSEGVTQIYDLRCVRETLLSEDLNIQDVLNFRSPEIVDPKSSYDHTKTRIKYKYDRTDLFISRERLALFIPEEDLDKTISLIDISGHGRINFNIIKQALTNLFSSRKKFKRNLKGQQSVFRVVKRLMSAFSWAVSFVILSFMAGVKVEAIVVSAAAFLSALTVALSYMYTNFITSVIFVAFSNPYNVGDRVRLDNGEPLIVKKIRTYTTEFVSIHGKILIYQNSLLSTMKITNESRSETATLEIIFKIDDMTPDATIQKFNKIINTAINCRPNDFVKDSAGLFGYHFNPGHCYEVALWLTCIESWGNWQRIYQLRTEVLQLIVRVCKELGIGYILPTQPLHFKDSLEIASFK</sequence>
<feature type="domain" description="Mechanosensitive ion channel MscS" evidence="8">
    <location>
        <begin position="740"/>
        <end position="805"/>
    </location>
</feature>
<dbReference type="GO" id="GO:0006820">
    <property type="term" value="P:monoatomic anion transport"/>
    <property type="evidence" value="ECO:0007669"/>
    <property type="project" value="TreeGrafter"/>
</dbReference>
<evidence type="ECO:0000313" key="9">
    <source>
        <dbReference type="EMBL" id="EAN31580.1"/>
    </source>
</evidence>
<comment type="caution">
    <text evidence="9">The sequence shown here is derived from an EMBL/GenBank/DDBJ whole genome shotgun (WGS) entry which is preliminary data.</text>
</comment>
<evidence type="ECO:0000256" key="1">
    <source>
        <dbReference type="ARBA" id="ARBA00004141"/>
    </source>
</evidence>
<dbReference type="KEGG" id="tpv:TP04_0228"/>
<dbReference type="FunCoup" id="Q4N2W4">
    <property type="interactions" value="4"/>
</dbReference>
<proteinExistence type="inferred from homology"/>
<protein>
    <recommendedName>
        <fullName evidence="8">Mechanosensitive ion channel MscS domain-containing protein</fullName>
    </recommendedName>
</protein>
<dbReference type="InParanoid" id="Q4N2W4"/>
<dbReference type="SUPFAM" id="SSF50182">
    <property type="entry name" value="Sm-like ribonucleoproteins"/>
    <property type="match status" value="1"/>
</dbReference>
<organism evidence="9 10">
    <name type="scientific">Theileria parva</name>
    <name type="common">East coast fever infection agent</name>
    <dbReference type="NCBI Taxonomy" id="5875"/>
    <lineage>
        <taxon>Eukaryota</taxon>
        <taxon>Sar</taxon>
        <taxon>Alveolata</taxon>
        <taxon>Apicomplexa</taxon>
        <taxon>Aconoidasida</taxon>
        <taxon>Piroplasmida</taxon>
        <taxon>Theileriidae</taxon>
        <taxon>Theileria</taxon>
    </lineage>
</organism>
<dbReference type="AlphaFoldDB" id="Q4N2W4"/>
<dbReference type="VEuPathDB" id="PiroplasmaDB:TpMuguga_04g00228"/>
<dbReference type="InterPro" id="IPR010920">
    <property type="entry name" value="LSM_dom_sf"/>
</dbReference>
<feature type="transmembrane region" description="Helical" evidence="7">
    <location>
        <begin position="695"/>
        <end position="712"/>
    </location>
</feature>
<name>Q4N2W4_THEPA</name>
<dbReference type="eggNOG" id="KOG4629">
    <property type="taxonomic scope" value="Eukaryota"/>
</dbReference>
<dbReference type="OMA" id="WGNWQRI"/>
<evidence type="ECO:0000313" key="10">
    <source>
        <dbReference type="Proteomes" id="UP000001949"/>
    </source>
</evidence>
<dbReference type="GO" id="GO:0005886">
    <property type="term" value="C:plasma membrane"/>
    <property type="evidence" value="ECO:0007669"/>
    <property type="project" value="TreeGrafter"/>
</dbReference>
<keyword evidence="3 7" id="KW-0812">Transmembrane</keyword>
<evidence type="ECO:0000256" key="6">
    <source>
        <dbReference type="SAM" id="MobiDB-lite"/>
    </source>
</evidence>
<evidence type="ECO:0000256" key="4">
    <source>
        <dbReference type="ARBA" id="ARBA00022989"/>
    </source>
</evidence>
<comment type="similarity">
    <text evidence="2">Belongs to the MscS (TC 1.A.23) family.</text>
</comment>
<dbReference type="PANTHER" id="PTHR31618">
    <property type="entry name" value="MECHANOSENSITIVE ION CHANNEL PROTEIN 5"/>
    <property type="match status" value="1"/>
</dbReference>
<dbReference type="GO" id="GO:0008381">
    <property type="term" value="F:mechanosensitive monoatomic ion channel activity"/>
    <property type="evidence" value="ECO:0007669"/>
    <property type="project" value="TreeGrafter"/>
</dbReference>
<evidence type="ECO:0000256" key="7">
    <source>
        <dbReference type="SAM" id="Phobius"/>
    </source>
</evidence>
<dbReference type="InterPro" id="IPR016688">
    <property type="entry name" value="MscS-like_plants/fungi"/>
</dbReference>
<feature type="transmembrane region" description="Helical" evidence="7">
    <location>
        <begin position="65"/>
        <end position="83"/>
    </location>
</feature>
<feature type="transmembrane region" description="Helical" evidence="7">
    <location>
        <begin position="174"/>
        <end position="193"/>
    </location>
</feature>
<reference evidence="9 10" key="1">
    <citation type="journal article" date="2005" name="Science">
        <title>Genome sequence of Theileria parva, a bovine pathogen that transforms lymphocytes.</title>
        <authorList>
            <person name="Gardner M.J."/>
            <person name="Bishop R."/>
            <person name="Shah T."/>
            <person name="de Villiers E.P."/>
            <person name="Carlton J.M."/>
            <person name="Hall N."/>
            <person name="Ren Q."/>
            <person name="Paulsen I.T."/>
            <person name="Pain A."/>
            <person name="Berriman M."/>
            <person name="Wilson R.J.M."/>
            <person name="Sato S."/>
            <person name="Ralph S.A."/>
            <person name="Mann D.J."/>
            <person name="Xiong Z."/>
            <person name="Shallom S.J."/>
            <person name="Weidman J."/>
            <person name="Jiang L."/>
            <person name="Lynn J."/>
            <person name="Weaver B."/>
            <person name="Shoaibi A."/>
            <person name="Domingo A.R."/>
            <person name="Wasawo D."/>
            <person name="Crabtree J."/>
            <person name="Wortman J.R."/>
            <person name="Haas B."/>
            <person name="Angiuoli S.V."/>
            <person name="Creasy T.H."/>
            <person name="Lu C."/>
            <person name="Suh B."/>
            <person name="Silva J.C."/>
            <person name="Utterback T.R."/>
            <person name="Feldblyum T.V."/>
            <person name="Pertea M."/>
            <person name="Allen J."/>
            <person name="Nierman W.C."/>
            <person name="Taracha E.L.N."/>
            <person name="Salzberg S.L."/>
            <person name="White O.R."/>
            <person name="Fitzhugh H.A."/>
            <person name="Morzaria S."/>
            <person name="Venter J.C."/>
            <person name="Fraser C.M."/>
            <person name="Nene V."/>
        </authorList>
    </citation>
    <scope>NUCLEOTIDE SEQUENCE [LARGE SCALE GENOMIC DNA]</scope>
    <source>
        <strain evidence="9 10">Muguga</strain>
    </source>
</reference>
<comment type="subcellular location">
    <subcellularLocation>
        <location evidence="1">Membrane</location>
        <topology evidence="1">Multi-pass membrane protein</topology>
    </subcellularLocation>
</comment>
<dbReference type="Proteomes" id="UP000001949">
    <property type="component" value="Unassembled WGS sequence"/>
</dbReference>
<dbReference type="InterPro" id="IPR023408">
    <property type="entry name" value="MscS_beta-dom_sf"/>
</dbReference>